<dbReference type="Proteomes" id="UP000193834">
    <property type="component" value="Unassembled WGS sequence"/>
</dbReference>
<keyword evidence="3" id="KW-1185">Reference proteome</keyword>
<gene>
    <name evidence="2" type="ORF">SAMN06295960_3695</name>
</gene>
<dbReference type="PANTHER" id="PTHR43155">
    <property type="entry name" value="CYCLIC DI-GMP PHOSPHODIESTERASE PA4108-RELATED"/>
    <property type="match status" value="1"/>
</dbReference>
<reference evidence="2 3" key="1">
    <citation type="submission" date="2017-04" db="EMBL/GenBank/DDBJ databases">
        <authorList>
            <person name="Afonso C.L."/>
            <person name="Miller P.J."/>
            <person name="Scott M.A."/>
            <person name="Spackman E."/>
            <person name="Goraichik I."/>
            <person name="Dimitrov K.M."/>
            <person name="Suarez D.L."/>
            <person name="Swayne D.E."/>
        </authorList>
    </citation>
    <scope>NUCLEOTIDE SEQUENCE [LARGE SCALE GENOMIC DNA]</scope>
    <source>
        <strain evidence="2 3">11</strain>
    </source>
</reference>
<dbReference type="InterPro" id="IPR006675">
    <property type="entry name" value="HDIG_dom"/>
</dbReference>
<dbReference type="Pfam" id="PF13487">
    <property type="entry name" value="HD_5"/>
    <property type="match status" value="1"/>
</dbReference>
<dbReference type="SUPFAM" id="SSF109604">
    <property type="entry name" value="HD-domain/PDEase-like"/>
    <property type="match status" value="1"/>
</dbReference>
<dbReference type="PANTHER" id="PTHR43155:SF2">
    <property type="entry name" value="CYCLIC DI-GMP PHOSPHODIESTERASE PA4108"/>
    <property type="match status" value="1"/>
</dbReference>
<dbReference type="SMART" id="SM00471">
    <property type="entry name" value="HDc"/>
    <property type="match status" value="1"/>
</dbReference>
<dbReference type="EMBL" id="FXAZ01000005">
    <property type="protein sequence ID" value="SMG54338.1"/>
    <property type="molecule type" value="Genomic_DNA"/>
</dbReference>
<dbReference type="AlphaFoldDB" id="A0A1X7LKC9"/>
<proteinExistence type="predicted"/>
<dbReference type="CDD" id="cd00077">
    <property type="entry name" value="HDc"/>
    <property type="match status" value="1"/>
</dbReference>
<protein>
    <submittedName>
        <fullName evidence="2">HDIG domain-containing protein</fullName>
    </submittedName>
</protein>
<dbReference type="PROSITE" id="PS51832">
    <property type="entry name" value="HD_GYP"/>
    <property type="match status" value="1"/>
</dbReference>
<organism evidence="2 3">
    <name type="scientific">Paenibacillus aquistagni</name>
    <dbReference type="NCBI Taxonomy" id="1852522"/>
    <lineage>
        <taxon>Bacteria</taxon>
        <taxon>Bacillati</taxon>
        <taxon>Bacillota</taxon>
        <taxon>Bacilli</taxon>
        <taxon>Bacillales</taxon>
        <taxon>Paenibacillaceae</taxon>
        <taxon>Paenibacillus</taxon>
    </lineage>
</organism>
<name>A0A1X7LKC9_9BACL</name>
<sequence length="359" mass="41295">MRIQLTEVREGDILLRDIFNDHGTLVLSAGTILKAKDRGLLERHMIDQLDIIERLTPQYSIDSMAEAVVERHTSKNASKEQLIHQYEAAIQHTNLIFESAAQDGMVEDEVIEQTYLPLLSQIEKERDVVSLMMLMNGEEDYTYQHSIQVSVLSFYLATWLGYSEENARRVGKAGYLHDIGKCMIDRKLINKPGALNDEEFDQIKQHTLFGQQIISNSFEDEWLSLAALQHHERMDGTGYPVGLTADRIHEVARIVAVADVYSAMISNRVYRKKQDLFSVLKEMNQMSYSLLDPHITHTFIRKMLPNFLSKRAKLSDGRVGIIIMNHHTEFFRPLIQLDQQFIDLSTNRSIEIEEIMTTA</sequence>
<evidence type="ECO:0000313" key="2">
    <source>
        <dbReference type="EMBL" id="SMG54338.1"/>
    </source>
</evidence>
<dbReference type="InterPro" id="IPR037522">
    <property type="entry name" value="HD_GYP_dom"/>
</dbReference>
<dbReference type="STRING" id="1852522.SAMN06295960_3695"/>
<dbReference type="NCBIfam" id="TIGR00277">
    <property type="entry name" value="HDIG"/>
    <property type="match status" value="1"/>
</dbReference>
<evidence type="ECO:0000259" key="1">
    <source>
        <dbReference type="PROSITE" id="PS51832"/>
    </source>
</evidence>
<dbReference type="OrthoDB" id="9759601at2"/>
<dbReference type="InterPro" id="IPR003607">
    <property type="entry name" value="HD/PDEase_dom"/>
</dbReference>
<evidence type="ECO:0000313" key="3">
    <source>
        <dbReference type="Proteomes" id="UP000193834"/>
    </source>
</evidence>
<feature type="domain" description="HD-GYP" evidence="1">
    <location>
        <begin position="120"/>
        <end position="315"/>
    </location>
</feature>
<accession>A0A1X7LKC9</accession>
<dbReference type="Gene3D" id="1.10.3210.10">
    <property type="entry name" value="Hypothetical protein af1432"/>
    <property type="match status" value="1"/>
</dbReference>